<sequence length="144" mass="14559">PVSEEELDGHAAQVLISGPRGVRVEGLPARCTLAELLAGPAVSEQEARGCSLRLNGRAVPLLDARRGAALRTGDHVTFVPEPLLRLAPHPAPAAAPAFGLGEGAGAARLDSLDVYLPGCEAPVEVALGRAAAAAAPLRPSALVS</sequence>
<dbReference type="KEGG" id="mng:MNEG_13677"/>
<protein>
    <submittedName>
        <fullName evidence="1">Uncharacterized protein</fullName>
    </submittedName>
</protein>
<keyword evidence="2" id="KW-1185">Reference proteome</keyword>
<proteinExistence type="predicted"/>
<dbReference type="STRING" id="145388.A0A0D2LXQ4"/>
<dbReference type="RefSeq" id="XP_013893306.1">
    <property type="nucleotide sequence ID" value="XM_014037852.1"/>
</dbReference>
<organism evidence="1 2">
    <name type="scientific">Monoraphidium neglectum</name>
    <dbReference type="NCBI Taxonomy" id="145388"/>
    <lineage>
        <taxon>Eukaryota</taxon>
        <taxon>Viridiplantae</taxon>
        <taxon>Chlorophyta</taxon>
        <taxon>core chlorophytes</taxon>
        <taxon>Chlorophyceae</taxon>
        <taxon>CS clade</taxon>
        <taxon>Sphaeropleales</taxon>
        <taxon>Selenastraceae</taxon>
        <taxon>Monoraphidium</taxon>
    </lineage>
</organism>
<evidence type="ECO:0000313" key="1">
    <source>
        <dbReference type="EMBL" id="KIY94286.1"/>
    </source>
</evidence>
<reference evidence="1 2" key="1">
    <citation type="journal article" date="2013" name="BMC Genomics">
        <title>Reconstruction of the lipid metabolism for the microalga Monoraphidium neglectum from its genome sequence reveals characteristics suitable for biofuel production.</title>
        <authorList>
            <person name="Bogen C."/>
            <person name="Al-Dilaimi A."/>
            <person name="Albersmeier A."/>
            <person name="Wichmann J."/>
            <person name="Grundmann M."/>
            <person name="Rupp O."/>
            <person name="Lauersen K.J."/>
            <person name="Blifernez-Klassen O."/>
            <person name="Kalinowski J."/>
            <person name="Goesmann A."/>
            <person name="Mussgnug J.H."/>
            <person name="Kruse O."/>
        </authorList>
    </citation>
    <scope>NUCLEOTIDE SEQUENCE [LARGE SCALE GENOMIC DNA]</scope>
    <source>
        <strain evidence="1 2">SAG 48.87</strain>
    </source>
</reference>
<dbReference type="EMBL" id="KK104195">
    <property type="protein sequence ID" value="KIY94286.1"/>
    <property type="molecule type" value="Genomic_DNA"/>
</dbReference>
<evidence type="ECO:0000313" key="2">
    <source>
        <dbReference type="Proteomes" id="UP000054498"/>
    </source>
</evidence>
<name>A0A0D2LXQ4_9CHLO</name>
<gene>
    <name evidence="1" type="ORF">MNEG_13677</name>
</gene>
<feature type="non-terminal residue" evidence="1">
    <location>
        <position position="1"/>
    </location>
</feature>
<dbReference type="AlphaFoldDB" id="A0A0D2LXQ4"/>
<dbReference type="Proteomes" id="UP000054498">
    <property type="component" value="Unassembled WGS sequence"/>
</dbReference>
<dbReference type="GeneID" id="25731163"/>
<accession>A0A0D2LXQ4</accession>